<dbReference type="GO" id="GO:0005737">
    <property type="term" value="C:cytoplasm"/>
    <property type="evidence" value="ECO:0007669"/>
    <property type="project" value="TreeGrafter"/>
</dbReference>
<evidence type="ECO:0000259" key="6">
    <source>
        <dbReference type="SMART" id="SM00829"/>
    </source>
</evidence>
<dbReference type="PANTHER" id="PTHR42940:SF8">
    <property type="entry name" value="VACUOLAR PROTEIN SORTING-ASSOCIATED PROTEIN 11"/>
    <property type="match status" value="1"/>
</dbReference>
<dbReference type="AlphaFoldDB" id="A0A4Q1BJK1"/>
<keyword evidence="5" id="KW-0560">Oxidoreductase</keyword>
<keyword evidence="4" id="KW-0862">Zinc</keyword>
<dbReference type="InterPro" id="IPR020843">
    <property type="entry name" value="ER"/>
</dbReference>
<dbReference type="InterPro" id="IPR011032">
    <property type="entry name" value="GroES-like_sf"/>
</dbReference>
<dbReference type="Pfam" id="PF00107">
    <property type="entry name" value="ADH_zinc_N"/>
    <property type="match status" value="1"/>
</dbReference>
<dbReference type="InParanoid" id="A0A4Q1BJK1"/>
<dbReference type="InterPro" id="IPR013154">
    <property type="entry name" value="ADH-like_N"/>
</dbReference>
<evidence type="ECO:0000256" key="4">
    <source>
        <dbReference type="ARBA" id="ARBA00022833"/>
    </source>
</evidence>
<dbReference type="SUPFAM" id="SSF51735">
    <property type="entry name" value="NAD(P)-binding Rossmann-fold domains"/>
    <property type="match status" value="1"/>
</dbReference>
<dbReference type="STRING" id="5217.A0A4Q1BJK1"/>
<dbReference type="Proteomes" id="UP000289152">
    <property type="component" value="Unassembled WGS sequence"/>
</dbReference>
<dbReference type="SMART" id="SM00829">
    <property type="entry name" value="PKS_ER"/>
    <property type="match status" value="1"/>
</dbReference>
<evidence type="ECO:0000313" key="8">
    <source>
        <dbReference type="Proteomes" id="UP000289152"/>
    </source>
</evidence>
<proteinExistence type="inferred from homology"/>
<evidence type="ECO:0000256" key="3">
    <source>
        <dbReference type="ARBA" id="ARBA00022723"/>
    </source>
</evidence>
<dbReference type="Gene3D" id="3.40.50.720">
    <property type="entry name" value="NAD(P)-binding Rossmann-like Domain"/>
    <property type="match status" value="1"/>
</dbReference>
<keyword evidence="3" id="KW-0479">Metal-binding</keyword>
<evidence type="ECO:0000256" key="5">
    <source>
        <dbReference type="ARBA" id="ARBA00023002"/>
    </source>
</evidence>
<reference evidence="7 8" key="1">
    <citation type="submission" date="2016-06" db="EMBL/GenBank/DDBJ databases">
        <title>Evolution of pathogenesis and genome organization in the Tremellales.</title>
        <authorList>
            <person name="Cuomo C."/>
            <person name="Litvintseva A."/>
            <person name="Heitman J."/>
            <person name="Chen Y."/>
            <person name="Sun S."/>
            <person name="Springer D."/>
            <person name="Dromer F."/>
            <person name="Young S."/>
            <person name="Zeng Q."/>
            <person name="Chapman S."/>
            <person name="Gujja S."/>
            <person name="Saif S."/>
            <person name="Birren B."/>
        </authorList>
    </citation>
    <scope>NUCLEOTIDE SEQUENCE [LARGE SCALE GENOMIC DNA]</scope>
    <source>
        <strain evidence="7 8">ATCC 28783</strain>
    </source>
</reference>
<accession>A0A4Q1BJK1</accession>
<sequence>MSIPTTMRAAKVGVDKHYYDLVTLPVPQPKGYECLLKIGAAGFCHTDTMVLEGVFGGNKVIGSHEPSGTVVALGEDAERDERVKLGQRVAGMLKRDVCFECSDCKLVDWIYCQKGLNSGLDIDGFFSEYAIVDSRFCATLPDNMSFEQAAPLTCAGLTIYKAIKVAVEKKGILPGKGILAISGLGALGHLGTQMAKAMGYTTIGIDARPGPISLANEMKHKPDLTIDASKVNVEKAKEMINDLRPKGYFGWEGVDAIIMCADAVASQRYAINLLVPHGLMVIVAQPPTYTFEFRDFIFKDISVIASMHGNEIQLQECVDLCAKEGIRTETTTFTLDQHKEMCDAIHQDGWKGKAVMVFE</sequence>
<dbReference type="GO" id="GO:0046872">
    <property type="term" value="F:metal ion binding"/>
    <property type="evidence" value="ECO:0007669"/>
    <property type="project" value="UniProtKB-KW"/>
</dbReference>
<dbReference type="SUPFAM" id="SSF50129">
    <property type="entry name" value="GroES-like"/>
    <property type="match status" value="1"/>
</dbReference>
<evidence type="ECO:0000256" key="2">
    <source>
        <dbReference type="ARBA" id="ARBA00008072"/>
    </source>
</evidence>
<name>A0A4Q1BJK1_TREME</name>
<protein>
    <recommendedName>
        <fullName evidence="6">Enoyl reductase (ER) domain-containing protein</fullName>
    </recommendedName>
</protein>
<comment type="cofactor">
    <cofactor evidence="1">
        <name>Zn(2+)</name>
        <dbReference type="ChEBI" id="CHEBI:29105"/>
    </cofactor>
</comment>
<comment type="caution">
    <text evidence="7">The sequence shown here is derived from an EMBL/GenBank/DDBJ whole genome shotgun (WGS) entry which is preliminary data.</text>
</comment>
<dbReference type="Pfam" id="PF08240">
    <property type="entry name" value="ADH_N"/>
    <property type="match status" value="1"/>
</dbReference>
<dbReference type="InterPro" id="IPR036291">
    <property type="entry name" value="NAD(P)-bd_dom_sf"/>
</dbReference>
<dbReference type="OrthoDB" id="1879366at2759"/>
<dbReference type="Gene3D" id="3.90.180.10">
    <property type="entry name" value="Medium-chain alcohol dehydrogenases, catalytic domain"/>
    <property type="match status" value="1"/>
</dbReference>
<dbReference type="VEuPathDB" id="FungiDB:TREMEDRAFT_66208"/>
<dbReference type="EMBL" id="SDIL01000058">
    <property type="protein sequence ID" value="RXK37884.1"/>
    <property type="molecule type" value="Genomic_DNA"/>
</dbReference>
<dbReference type="GO" id="GO:0004022">
    <property type="term" value="F:alcohol dehydrogenase (NAD+) activity"/>
    <property type="evidence" value="ECO:0007669"/>
    <property type="project" value="TreeGrafter"/>
</dbReference>
<gene>
    <name evidence="7" type="ORF">M231_04883</name>
</gene>
<dbReference type="InterPro" id="IPR013149">
    <property type="entry name" value="ADH-like_C"/>
</dbReference>
<organism evidence="7 8">
    <name type="scientific">Tremella mesenterica</name>
    <name type="common">Jelly fungus</name>
    <dbReference type="NCBI Taxonomy" id="5217"/>
    <lineage>
        <taxon>Eukaryota</taxon>
        <taxon>Fungi</taxon>
        <taxon>Dikarya</taxon>
        <taxon>Basidiomycota</taxon>
        <taxon>Agaricomycotina</taxon>
        <taxon>Tremellomycetes</taxon>
        <taxon>Tremellales</taxon>
        <taxon>Tremellaceae</taxon>
        <taxon>Tremella</taxon>
    </lineage>
</organism>
<comment type="similarity">
    <text evidence="2">Belongs to the zinc-containing alcohol dehydrogenase family.</text>
</comment>
<keyword evidence="8" id="KW-1185">Reference proteome</keyword>
<evidence type="ECO:0000313" key="7">
    <source>
        <dbReference type="EMBL" id="RXK37884.1"/>
    </source>
</evidence>
<dbReference type="PANTHER" id="PTHR42940">
    <property type="entry name" value="ALCOHOL DEHYDROGENASE 1-RELATED"/>
    <property type="match status" value="1"/>
</dbReference>
<feature type="domain" description="Enoyl reductase (ER)" evidence="6">
    <location>
        <begin position="13"/>
        <end position="356"/>
    </location>
</feature>
<evidence type="ECO:0000256" key="1">
    <source>
        <dbReference type="ARBA" id="ARBA00001947"/>
    </source>
</evidence>